<dbReference type="eggNOG" id="COG3166">
    <property type="taxonomic scope" value="Bacteria"/>
</dbReference>
<evidence type="ECO:0000256" key="1">
    <source>
        <dbReference type="SAM" id="Phobius"/>
    </source>
</evidence>
<reference evidence="3" key="1">
    <citation type="journal article" date="2013" name="Stand. Genomic Sci.">
        <title>Complete genome sequence of the moderate thermophile Anaerobaculum mobile type strain (NGA(T)).</title>
        <authorList>
            <person name="Mavromatis K."/>
            <person name="Stackebrandt E."/>
            <person name="Held B."/>
            <person name="Lapidus A."/>
            <person name="Nolan M."/>
            <person name="Lucas S."/>
            <person name="Hammon N."/>
            <person name="Deshpande S."/>
            <person name="Cheng J.F."/>
            <person name="Tapia R."/>
            <person name="Goodwin L.A."/>
            <person name="Pitluck S."/>
            <person name="Liolios K."/>
            <person name="Pagani I."/>
            <person name="Ivanova N."/>
            <person name="Mikhailova N."/>
            <person name="Huntemann M."/>
            <person name="Pati A."/>
            <person name="Chen A."/>
            <person name="Palaniappan K."/>
            <person name="Land M."/>
            <person name="Rohde M."/>
            <person name="Spring S."/>
            <person name="Goker M."/>
            <person name="Woyke T."/>
            <person name="Detter J.C."/>
            <person name="Bristow J."/>
            <person name="Eisen J.A."/>
            <person name="Markowitz V."/>
            <person name="Hugenholtz P."/>
            <person name="Klenk H.P."/>
            <person name="Kyrpides N.C."/>
        </authorList>
    </citation>
    <scope>NUCLEOTIDE SEQUENCE</scope>
    <source>
        <strain evidence="3">ATCC BAA-54 / DSM 13181 / NGA</strain>
    </source>
</reference>
<protein>
    <recommendedName>
        <fullName evidence="4">Tfp pilus assembly protein PilN</fullName>
    </recommendedName>
</protein>
<accession>I4BZ78</accession>
<organism evidence="2 3">
    <name type="scientific">Acetomicrobium mobile (strain ATCC BAA-54 / DSM 13181 / JCM 12221 / NGA)</name>
    <name type="common">Anaerobaculum mobile</name>
    <dbReference type="NCBI Taxonomy" id="891968"/>
    <lineage>
        <taxon>Bacteria</taxon>
        <taxon>Thermotogati</taxon>
        <taxon>Synergistota</taxon>
        <taxon>Synergistia</taxon>
        <taxon>Synergistales</taxon>
        <taxon>Acetomicrobiaceae</taxon>
        <taxon>Acetomicrobium</taxon>
    </lineage>
</organism>
<keyword evidence="1" id="KW-1133">Transmembrane helix</keyword>
<keyword evidence="1" id="KW-0472">Membrane</keyword>
<evidence type="ECO:0000313" key="3">
    <source>
        <dbReference type="Proteomes" id="UP000006061"/>
    </source>
</evidence>
<dbReference type="Proteomes" id="UP000006061">
    <property type="component" value="Chromosome"/>
</dbReference>
<dbReference type="KEGG" id="amo:Anamo_2002"/>
<evidence type="ECO:0000313" key="2">
    <source>
        <dbReference type="EMBL" id="AFM22585.1"/>
    </source>
</evidence>
<sequence precursor="true">MTVKVDLRPLGVRISERKKVDLPRVVALVLILVFIVVSCFTTVYGIFVLKELTAERQALEASVEKLTLESKRLDGYIADVAGRLDLYGKALALLREDIPSIEFFTAATAALPENVWLSDVQVVPGKASVNGYAFAENDIAAFALKLLNASVVSSISPLVTSKEERKSSEGQGQTLVKFSFSCTVKDLVGMQELAKGAEKNEDKR</sequence>
<feature type="transmembrane region" description="Helical" evidence="1">
    <location>
        <begin position="25"/>
        <end position="49"/>
    </location>
</feature>
<dbReference type="Pfam" id="PF05137">
    <property type="entry name" value="PilN"/>
    <property type="match status" value="1"/>
</dbReference>
<keyword evidence="1" id="KW-0812">Transmembrane</keyword>
<gene>
    <name evidence="2" type="ordered locus">Anamo_2002</name>
</gene>
<dbReference type="InterPro" id="IPR007813">
    <property type="entry name" value="PilN"/>
</dbReference>
<dbReference type="AlphaFoldDB" id="I4BZ78"/>
<proteinExistence type="predicted"/>
<evidence type="ECO:0008006" key="4">
    <source>
        <dbReference type="Google" id="ProtNLM"/>
    </source>
</evidence>
<name>I4BZ78_ACEMN</name>
<dbReference type="EMBL" id="CP003198">
    <property type="protein sequence ID" value="AFM22585.1"/>
    <property type="molecule type" value="Genomic_DNA"/>
</dbReference>
<dbReference type="STRING" id="891968.Anamo_2002"/>
<dbReference type="HOGENOM" id="CLU_1340947_0_0_0"/>
<keyword evidence="3" id="KW-1185">Reference proteome</keyword>